<protein>
    <recommendedName>
        <fullName evidence="3">Glycosyltransferase</fullName>
    </recommendedName>
</protein>
<dbReference type="OrthoDB" id="9811902at2"/>
<accession>A0A2D0IWD8</accession>
<gene>
    <name evidence="1" type="ORF">Xbud_02685</name>
</gene>
<name>A0A2D0IWD8_XENBU</name>
<reference evidence="1 2" key="1">
    <citation type="journal article" date="2017" name="Nat. Microbiol.">
        <title>Natural product diversity associated with the nematode symbionts Photorhabdus and Xenorhabdus.</title>
        <authorList>
            <person name="Tobias N.J."/>
            <person name="Wolff H."/>
            <person name="Djahanschiri B."/>
            <person name="Grundmann F."/>
            <person name="Kronenwerth M."/>
            <person name="Shi Y.M."/>
            <person name="Simonyi S."/>
            <person name="Grun P."/>
            <person name="Shapiro-Ilan D."/>
            <person name="Pidot S.J."/>
            <person name="Stinear T.P."/>
            <person name="Ebersberger I."/>
            <person name="Bode H.B."/>
        </authorList>
    </citation>
    <scope>NUCLEOTIDE SEQUENCE [LARGE SCALE GENOMIC DNA]</scope>
    <source>
        <strain evidence="1 2">DSM 16342</strain>
    </source>
</reference>
<dbReference type="AlphaFoldDB" id="A0A2D0IWD8"/>
<evidence type="ECO:0008006" key="3">
    <source>
        <dbReference type="Google" id="ProtNLM"/>
    </source>
</evidence>
<comment type="caution">
    <text evidence="1">The sequence shown here is derived from an EMBL/GenBank/DDBJ whole genome shotgun (WGS) entry which is preliminary data.</text>
</comment>
<evidence type="ECO:0000313" key="2">
    <source>
        <dbReference type="Proteomes" id="UP000225833"/>
    </source>
</evidence>
<dbReference type="Proteomes" id="UP000225833">
    <property type="component" value="Unassembled WGS sequence"/>
</dbReference>
<dbReference type="SUPFAM" id="SSF53756">
    <property type="entry name" value="UDP-Glycosyltransferase/glycogen phosphorylase"/>
    <property type="match status" value="1"/>
</dbReference>
<evidence type="ECO:0000313" key="1">
    <source>
        <dbReference type="EMBL" id="PHM26217.1"/>
    </source>
</evidence>
<organism evidence="1 2">
    <name type="scientific">Xenorhabdus budapestensis</name>
    <dbReference type="NCBI Taxonomy" id="290110"/>
    <lineage>
        <taxon>Bacteria</taxon>
        <taxon>Pseudomonadati</taxon>
        <taxon>Pseudomonadota</taxon>
        <taxon>Gammaproteobacteria</taxon>
        <taxon>Enterobacterales</taxon>
        <taxon>Morganellaceae</taxon>
        <taxon>Xenorhabdus</taxon>
    </lineage>
</organism>
<proteinExistence type="predicted"/>
<sequence>MSFTSSKKILILEPHALPGSPAKSRVTAFQEYFENKSWLVLKRQCPKTIFEKIKLIIFLLRNKNIYLLISMPEFRGFFSFLIPNINIILDIRDGWSIEISSGYGGDFRKKKFKAKIAKVIERIMIKRSYLTITCTLGLQKYLEEISAKKILVIPNGILFTDIKNISIPSHLTQTIQKNKDALKNKDTLIFCCAGKFSEYGTSNVKKLLNVILERYSNNKIKIHLVGSNKDSNQWVIDYFYKISNGRGTLDILPSLEKKELFNLISKSDLGIALLRSPDYEYGTKVFDYILQNKPVVNYFDKPNNFTIYFDAVLDRSFNLATKIPEIDRINLIKNVMDKQVFK</sequence>
<dbReference type="EMBL" id="NIBS01000015">
    <property type="protein sequence ID" value="PHM26217.1"/>
    <property type="molecule type" value="Genomic_DNA"/>
</dbReference>
<dbReference type="RefSeq" id="WP_099136498.1">
    <property type="nucleotide sequence ID" value="NZ_CAWNNJ010000057.1"/>
</dbReference>